<proteinExistence type="inferred from homology"/>
<dbReference type="InterPro" id="IPR029044">
    <property type="entry name" value="Nucleotide-diphossugar_trans"/>
</dbReference>
<feature type="domain" description="Glycosyltransferase 2-like" evidence="3">
    <location>
        <begin position="4"/>
        <end position="123"/>
    </location>
</feature>
<dbReference type="InterPro" id="IPR001173">
    <property type="entry name" value="Glyco_trans_2-like"/>
</dbReference>
<dbReference type="SUPFAM" id="SSF53448">
    <property type="entry name" value="Nucleotide-diphospho-sugar transferases"/>
    <property type="match status" value="1"/>
</dbReference>
<comment type="caution">
    <text evidence="4">The sequence shown here is derived from an EMBL/GenBank/DDBJ whole genome shotgun (WGS) entry which is preliminary data.</text>
</comment>
<name>A0ABQ1ZS44_9BACL</name>
<evidence type="ECO:0000256" key="1">
    <source>
        <dbReference type="ARBA" id="ARBA00006739"/>
    </source>
</evidence>
<dbReference type="Pfam" id="PF00535">
    <property type="entry name" value="Glycos_transf_2"/>
    <property type="match status" value="1"/>
</dbReference>
<accession>A0ABQ1ZS44</accession>
<sequence>MKISIIVPAYNVQSYIGSTLESLSQQTLRDFEVLIVNDGSTDRTPQTAESYLADMPEARLIHTENGGVSRARNRGLAEAKGEYVLFLDGDDYVDRTLVEKIAEAVTSDAAPPDAVVFRFLEVGEDGKVLSDFFRGKSALPHSLSGVDTLKKVFFDRDLRIAISGIAYRRKNLIESGLLYEPDCVNGEDQEFIYRALGRSREVRFVDEPLMFYVQRRSSVTYTYNVRKFDFAAAFDRAAADLREQNDAELNRIADVLGGPYLLEDYLYTIRTCLAAGDFRMSALLRDIELHYPGLPDKMKKRIQECRTEGIALPRALRLFRASPFAYGLLLRAKSSVASRRSARSAAATMSSNRTGAAGEGNS</sequence>
<feature type="compositionally biased region" description="Low complexity" evidence="2">
    <location>
        <begin position="343"/>
        <end position="353"/>
    </location>
</feature>
<dbReference type="PANTHER" id="PTHR22916">
    <property type="entry name" value="GLYCOSYLTRANSFERASE"/>
    <property type="match status" value="1"/>
</dbReference>
<evidence type="ECO:0000259" key="3">
    <source>
        <dbReference type="Pfam" id="PF00535"/>
    </source>
</evidence>
<dbReference type="PANTHER" id="PTHR22916:SF3">
    <property type="entry name" value="UDP-GLCNAC:BETAGAL BETA-1,3-N-ACETYLGLUCOSAMINYLTRANSFERASE-LIKE PROTEIN 1"/>
    <property type="match status" value="1"/>
</dbReference>
<dbReference type="Proteomes" id="UP000605427">
    <property type="component" value="Unassembled WGS sequence"/>
</dbReference>
<dbReference type="CDD" id="cd00761">
    <property type="entry name" value="Glyco_tranf_GTA_type"/>
    <property type="match status" value="1"/>
</dbReference>
<evidence type="ECO:0000313" key="5">
    <source>
        <dbReference type="Proteomes" id="UP000605427"/>
    </source>
</evidence>
<dbReference type="EMBL" id="BMDD01000001">
    <property type="protein sequence ID" value="GGH73124.1"/>
    <property type="molecule type" value="Genomic_DNA"/>
</dbReference>
<organism evidence="4 5">
    <name type="scientific">Saccharibacillus endophyticus</name>
    <dbReference type="NCBI Taxonomy" id="2060666"/>
    <lineage>
        <taxon>Bacteria</taxon>
        <taxon>Bacillati</taxon>
        <taxon>Bacillota</taxon>
        <taxon>Bacilli</taxon>
        <taxon>Bacillales</taxon>
        <taxon>Paenibacillaceae</taxon>
        <taxon>Saccharibacillus</taxon>
    </lineage>
</organism>
<feature type="region of interest" description="Disordered" evidence="2">
    <location>
        <begin position="343"/>
        <end position="362"/>
    </location>
</feature>
<evidence type="ECO:0000313" key="4">
    <source>
        <dbReference type="EMBL" id="GGH73124.1"/>
    </source>
</evidence>
<gene>
    <name evidence="4" type="ORF">GCM10007362_11960</name>
</gene>
<dbReference type="RefSeq" id="WP_172240393.1">
    <property type="nucleotide sequence ID" value="NZ_BMDD01000001.1"/>
</dbReference>
<evidence type="ECO:0000256" key="2">
    <source>
        <dbReference type="SAM" id="MobiDB-lite"/>
    </source>
</evidence>
<keyword evidence="5" id="KW-1185">Reference proteome</keyword>
<dbReference type="Gene3D" id="3.90.550.10">
    <property type="entry name" value="Spore Coat Polysaccharide Biosynthesis Protein SpsA, Chain A"/>
    <property type="match status" value="1"/>
</dbReference>
<reference evidence="5" key="1">
    <citation type="journal article" date="2019" name="Int. J. Syst. Evol. Microbiol.">
        <title>The Global Catalogue of Microorganisms (GCM) 10K type strain sequencing project: providing services to taxonomists for standard genome sequencing and annotation.</title>
        <authorList>
            <consortium name="The Broad Institute Genomics Platform"/>
            <consortium name="The Broad Institute Genome Sequencing Center for Infectious Disease"/>
            <person name="Wu L."/>
            <person name="Ma J."/>
        </authorList>
    </citation>
    <scope>NUCLEOTIDE SEQUENCE [LARGE SCALE GENOMIC DNA]</scope>
    <source>
        <strain evidence="5">CCM 8702</strain>
    </source>
</reference>
<protein>
    <recommendedName>
        <fullName evidence="3">Glycosyltransferase 2-like domain-containing protein</fullName>
    </recommendedName>
</protein>
<comment type="similarity">
    <text evidence="1">Belongs to the glycosyltransferase 2 family.</text>
</comment>